<keyword evidence="1" id="KW-0472">Membrane</keyword>
<dbReference type="EMBL" id="NBNE01001541">
    <property type="protein sequence ID" value="OWZ13594.1"/>
    <property type="molecule type" value="Genomic_DNA"/>
</dbReference>
<evidence type="ECO:0000313" key="3">
    <source>
        <dbReference type="Proteomes" id="UP000198211"/>
    </source>
</evidence>
<keyword evidence="1" id="KW-0812">Transmembrane</keyword>
<name>A0A225W873_9STRA</name>
<gene>
    <name evidence="2" type="ORF">PHMEG_00013055</name>
</gene>
<evidence type="ECO:0000313" key="2">
    <source>
        <dbReference type="EMBL" id="OWZ13594.1"/>
    </source>
</evidence>
<reference evidence="3" key="1">
    <citation type="submission" date="2017-03" db="EMBL/GenBank/DDBJ databases">
        <title>Phytopthora megakarya and P. palmivora, two closely related causual agents of cacao black pod achieved similar genome size and gene model numbers by different mechanisms.</title>
        <authorList>
            <person name="Ali S."/>
            <person name="Shao J."/>
            <person name="Larry D.J."/>
            <person name="Kronmiller B."/>
            <person name="Shen D."/>
            <person name="Strem M.D."/>
            <person name="Melnick R.L."/>
            <person name="Guiltinan M.J."/>
            <person name="Tyler B.M."/>
            <person name="Meinhardt L.W."/>
            <person name="Bailey B.A."/>
        </authorList>
    </citation>
    <scope>NUCLEOTIDE SEQUENCE [LARGE SCALE GENOMIC DNA]</scope>
    <source>
        <strain evidence="3">zdho120</strain>
    </source>
</reference>
<keyword evidence="1" id="KW-1133">Transmembrane helix</keyword>
<protein>
    <submittedName>
        <fullName evidence="2">RxLR effector protein</fullName>
    </submittedName>
</protein>
<comment type="caution">
    <text evidence="2">The sequence shown here is derived from an EMBL/GenBank/DDBJ whole genome shotgun (WGS) entry which is preliminary data.</text>
</comment>
<feature type="transmembrane region" description="Helical" evidence="1">
    <location>
        <begin position="38"/>
        <end position="60"/>
    </location>
</feature>
<dbReference type="OrthoDB" id="127598at2759"/>
<keyword evidence="3" id="KW-1185">Reference proteome</keyword>
<accession>A0A225W873</accession>
<sequence length="217" mass="24835">MGTNDSTTVNWAQRVRGVQRRLATASHLASSFENRVTIFNVIMLPAILCTATVFDMPLWAEKQQQNLQRNFLWKHSTSTAAGRHKVNPDWFHTTKQVGDIGLASIGLACKTQKVKNAILWLIQKRDDYFAVWSAWAFRGFFRDVLEGISPEPNWKRHPSTPGDSLTQLLSEWMAPCRDENNRSDQARRESMNQIASMAITWSTEEEWVMELEGPINV</sequence>
<proteinExistence type="predicted"/>
<evidence type="ECO:0000256" key="1">
    <source>
        <dbReference type="SAM" id="Phobius"/>
    </source>
</evidence>
<organism evidence="2 3">
    <name type="scientific">Phytophthora megakarya</name>
    <dbReference type="NCBI Taxonomy" id="4795"/>
    <lineage>
        <taxon>Eukaryota</taxon>
        <taxon>Sar</taxon>
        <taxon>Stramenopiles</taxon>
        <taxon>Oomycota</taxon>
        <taxon>Peronosporomycetes</taxon>
        <taxon>Peronosporales</taxon>
        <taxon>Peronosporaceae</taxon>
        <taxon>Phytophthora</taxon>
    </lineage>
</organism>
<dbReference type="AlphaFoldDB" id="A0A225W873"/>
<dbReference type="Proteomes" id="UP000198211">
    <property type="component" value="Unassembled WGS sequence"/>
</dbReference>